<keyword evidence="3" id="KW-1003">Cell membrane</keyword>
<evidence type="ECO:0000256" key="5">
    <source>
        <dbReference type="ARBA" id="ARBA00022989"/>
    </source>
</evidence>
<dbReference type="OrthoDB" id="6187882at2"/>
<dbReference type="EMBL" id="CP040818">
    <property type="protein sequence ID" value="QDL92272.1"/>
    <property type="molecule type" value="Genomic_DNA"/>
</dbReference>
<name>A0A5B8FZX3_9RHOB</name>
<dbReference type="InterPro" id="IPR036259">
    <property type="entry name" value="MFS_trans_sf"/>
</dbReference>
<evidence type="ECO:0000256" key="4">
    <source>
        <dbReference type="ARBA" id="ARBA00022692"/>
    </source>
</evidence>
<feature type="transmembrane region" description="Helical" evidence="8">
    <location>
        <begin position="427"/>
        <end position="453"/>
    </location>
</feature>
<feature type="transmembrane region" description="Helical" evidence="8">
    <location>
        <begin position="163"/>
        <end position="184"/>
    </location>
</feature>
<feature type="transmembrane region" description="Helical" evidence="8">
    <location>
        <begin position="104"/>
        <end position="127"/>
    </location>
</feature>
<dbReference type="InterPro" id="IPR011701">
    <property type="entry name" value="MFS"/>
</dbReference>
<feature type="transmembrane region" description="Helical" evidence="8">
    <location>
        <begin position="346"/>
        <end position="370"/>
    </location>
</feature>
<dbReference type="GO" id="GO:0005886">
    <property type="term" value="C:plasma membrane"/>
    <property type="evidence" value="ECO:0007669"/>
    <property type="project" value="UniProtKB-SubCell"/>
</dbReference>
<gene>
    <name evidence="9" type="ORF">FDP22_11080</name>
</gene>
<dbReference type="Proteomes" id="UP000305888">
    <property type="component" value="Chromosome"/>
</dbReference>
<dbReference type="SUPFAM" id="SSF103473">
    <property type="entry name" value="MFS general substrate transporter"/>
    <property type="match status" value="1"/>
</dbReference>
<sequence length="489" mass="52354">MPARSGRPAPGRCTPRRRRTRIDPARHAPHSGRGTARTRRRRRMTDAPEQEPSQFALLRLRRFWPLFWVQFLGAFNDQCFKTAFVALLTWRLARERGLEGELDLLVQVSAALFILPFALISPTAGLISDRVDKAVMMRWVKFAEVVLMGLAALAFHAQNVTLLFVLLFAMGAQSAFFAPIKYAVLPRYLARRELVAGNGLVQAATFLAIILGQIAGAKLVLTADGVTVASLAVIGIALVGWLASLRALPVPPLGPAPKVDWLLPRAMVRSLRDGARAPEPFFAILLSGWFWFTGAAVLSFIPPLAKENLHGTEDVALLLLVTFSVGVALGALACNRILRGEVSYRTAPFGALGILAGIALFRAGLAGYGADIAPDAPLMDGAAFLARGDAWPLLTGFTLMSAAAGLYVVPLSVIYQATSPEGERGRFVACSNVVDSISMVGSALLAIGLVAAGLAREDVMVIFGLTGLVAAAVILRHHRAGPDLSSPER</sequence>
<evidence type="ECO:0000313" key="9">
    <source>
        <dbReference type="EMBL" id="QDL92272.1"/>
    </source>
</evidence>
<organism evidence="9 10">
    <name type="scientific">Paroceanicella profunda</name>
    <dbReference type="NCBI Taxonomy" id="2579971"/>
    <lineage>
        <taxon>Bacteria</taxon>
        <taxon>Pseudomonadati</taxon>
        <taxon>Pseudomonadota</taxon>
        <taxon>Alphaproteobacteria</taxon>
        <taxon>Rhodobacterales</taxon>
        <taxon>Paracoccaceae</taxon>
        <taxon>Paroceanicella</taxon>
    </lineage>
</organism>
<feature type="transmembrane region" description="Helical" evidence="8">
    <location>
        <begin position="315"/>
        <end position="334"/>
    </location>
</feature>
<evidence type="ECO:0000256" key="1">
    <source>
        <dbReference type="ARBA" id="ARBA00004651"/>
    </source>
</evidence>
<feature type="transmembrane region" description="Helical" evidence="8">
    <location>
        <begin position="281"/>
        <end position="303"/>
    </location>
</feature>
<evidence type="ECO:0000256" key="8">
    <source>
        <dbReference type="SAM" id="Phobius"/>
    </source>
</evidence>
<feature type="compositionally biased region" description="Low complexity" evidence="7">
    <location>
        <begin position="1"/>
        <end position="13"/>
    </location>
</feature>
<keyword evidence="2" id="KW-0813">Transport</keyword>
<evidence type="ECO:0000313" key="10">
    <source>
        <dbReference type="Proteomes" id="UP000305888"/>
    </source>
</evidence>
<dbReference type="PANTHER" id="PTHR43266">
    <property type="entry name" value="MACROLIDE-EFFLUX PROTEIN"/>
    <property type="match status" value="1"/>
</dbReference>
<feature type="transmembrane region" description="Helical" evidence="8">
    <location>
        <begin position="196"/>
        <end position="216"/>
    </location>
</feature>
<keyword evidence="5 8" id="KW-1133">Transmembrane helix</keyword>
<dbReference type="KEGG" id="ppru:FDP22_11080"/>
<feature type="transmembrane region" description="Helical" evidence="8">
    <location>
        <begin position="139"/>
        <end position="157"/>
    </location>
</feature>
<protein>
    <submittedName>
        <fullName evidence="9">MFS transporter</fullName>
    </submittedName>
</protein>
<feature type="transmembrane region" description="Helical" evidence="8">
    <location>
        <begin position="390"/>
        <end position="415"/>
    </location>
</feature>
<proteinExistence type="predicted"/>
<accession>A0A5B8FZX3</accession>
<dbReference type="Gene3D" id="1.20.1250.20">
    <property type="entry name" value="MFS general substrate transporter like domains"/>
    <property type="match status" value="1"/>
</dbReference>
<dbReference type="CDD" id="cd06173">
    <property type="entry name" value="MFS_MefA_like"/>
    <property type="match status" value="1"/>
</dbReference>
<evidence type="ECO:0000256" key="2">
    <source>
        <dbReference type="ARBA" id="ARBA00022448"/>
    </source>
</evidence>
<evidence type="ECO:0000256" key="7">
    <source>
        <dbReference type="SAM" id="MobiDB-lite"/>
    </source>
</evidence>
<keyword evidence="4 8" id="KW-0812">Transmembrane</keyword>
<keyword evidence="10" id="KW-1185">Reference proteome</keyword>
<dbReference type="PANTHER" id="PTHR43266:SF2">
    <property type="entry name" value="MAJOR FACILITATOR SUPERFAMILY (MFS) PROFILE DOMAIN-CONTAINING PROTEIN"/>
    <property type="match status" value="1"/>
</dbReference>
<keyword evidence="6 8" id="KW-0472">Membrane</keyword>
<evidence type="ECO:0000256" key="3">
    <source>
        <dbReference type="ARBA" id="ARBA00022475"/>
    </source>
</evidence>
<comment type="subcellular location">
    <subcellularLocation>
        <location evidence="1">Cell membrane</location>
        <topology evidence="1">Multi-pass membrane protein</topology>
    </subcellularLocation>
</comment>
<dbReference type="GO" id="GO:0022857">
    <property type="term" value="F:transmembrane transporter activity"/>
    <property type="evidence" value="ECO:0007669"/>
    <property type="project" value="InterPro"/>
</dbReference>
<feature type="transmembrane region" description="Helical" evidence="8">
    <location>
        <begin position="459"/>
        <end position="475"/>
    </location>
</feature>
<evidence type="ECO:0000256" key="6">
    <source>
        <dbReference type="ARBA" id="ARBA00023136"/>
    </source>
</evidence>
<feature type="transmembrane region" description="Helical" evidence="8">
    <location>
        <begin position="228"/>
        <end position="248"/>
    </location>
</feature>
<dbReference type="Pfam" id="PF07690">
    <property type="entry name" value="MFS_1"/>
    <property type="match status" value="1"/>
</dbReference>
<feature type="region of interest" description="Disordered" evidence="7">
    <location>
        <begin position="1"/>
        <end position="50"/>
    </location>
</feature>
<reference evidence="9 10" key="1">
    <citation type="submission" date="2019-06" db="EMBL/GenBank/DDBJ databases">
        <title>Genome sequence of Rhodobacteraceae bacterium D4M1.</title>
        <authorList>
            <person name="Cao J."/>
        </authorList>
    </citation>
    <scope>NUCLEOTIDE SEQUENCE [LARGE SCALE GENOMIC DNA]</scope>
    <source>
        <strain evidence="9 10">D4M1</strain>
    </source>
</reference>
<dbReference type="AlphaFoldDB" id="A0A5B8FZX3"/>